<dbReference type="Gene3D" id="3.30.40.10">
    <property type="entry name" value="Zinc/RING finger domain, C3HC4 (zinc finger)"/>
    <property type="match status" value="1"/>
</dbReference>
<dbReference type="GO" id="GO:0006302">
    <property type="term" value="P:double-strand break repair"/>
    <property type="evidence" value="ECO:0007669"/>
    <property type="project" value="TreeGrafter"/>
</dbReference>
<dbReference type="PANTHER" id="PTHR23328:SF0">
    <property type="entry name" value="RING-TYPE DOMAIN-CONTAINING PROTEIN"/>
    <property type="match status" value="1"/>
</dbReference>
<dbReference type="InterPro" id="IPR001841">
    <property type="entry name" value="Znf_RING"/>
</dbReference>
<proteinExistence type="predicted"/>
<dbReference type="Proteomes" id="UP000475862">
    <property type="component" value="Unassembled WGS sequence"/>
</dbReference>
<keyword evidence="6 10" id="KW-0479">Metal-binding</keyword>
<dbReference type="PANTHER" id="PTHR23328">
    <property type="entry name" value="RING-TYPE DOMAIN-CONTAINING PROTEIN"/>
    <property type="match status" value="1"/>
</dbReference>
<keyword evidence="9" id="KW-0539">Nucleus</keyword>
<evidence type="ECO:0000259" key="12">
    <source>
        <dbReference type="PROSITE" id="PS50089"/>
    </source>
</evidence>
<dbReference type="PROSITE" id="PS50089">
    <property type="entry name" value="ZF_RING_2"/>
    <property type="match status" value="1"/>
</dbReference>
<sequence>MNSKKIEKKLDLEEVFCIACRCIYLQPVTMPCGHTLCLECFKNMVNLTAYQCPICRRRISNWLRKFKHDWNAMLNVNFWEAIKQQYPVEVQKRLNDEDDGLEKLSLLQLLLSGCERSKRLGKRKNLSVMNYPNSIRFFGPNACEFTDDQRGKLTLLVFLWSVTINHDFSRIELKEGEIRKEFDDMQISINKEQREKELHSLELAKKLQEEEEAMNQTQILLNEELTREDCILATKIQENITKELLQEEKNLIQSDMDLATKLNDQIILTQIPYYVNNPASKVTKTVENNSKIQWNNNTQDCSLSLSNTIKETISKSSIQSSNASLSSFSSDPCTSSSTKNTSEIFENENLDTCTCGRLEDKLTTNSPCAFCIAQIELLNKLWSQQQNDFLIAKDLEKKLGMSNFEDYNLRKRSNSSVSLGHKKKRKLSKGQLTLKQVLKDNRKKNLICVNLYIHAFTYKELSFFKIILLFLQQLVFLDFQFEIELPFLPFLELFLFLL</sequence>
<evidence type="ECO:0000256" key="6">
    <source>
        <dbReference type="ARBA" id="ARBA00022771"/>
    </source>
</evidence>
<dbReference type="SUPFAM" id="SSF57850">
    <property type="entry name" value="RING/U-box"/>
    <property type="match status" value="1"/>
</dbReference>
<keyword evidence="6 10" id="KW-0863">Zinc-finger</keyword>
<comment type="subcellular location">
    <subcellularLocation>
        <location evidence="2">Nucleus</location>
    </subcellularLocation>
</comment>
<dbReference type="GO" id="GO:0035861">
    <property type="term" value="C:site of double-strand break"/>
    <property type="evidence" value="ECO:0007669"/>
    <property type="project" value="TreeGrafter"/>
</dbReference>
<dbReference type="EC" id="2.3.2.27" evidence="3"/>
<evidence type="ECO:0000256" key="8">
    <source>
        <dbReference type="ARBA" id="ARBA00022833"/>
    </source>
</evidence>
<evidence type="ECO:0000256" key="11">
    <source>
        <dbReference type="SAM" id="Coils"/>
    </source>
</evidence>
<keyword evidence="4" id="KW-0808">Transferase</keyword>
<feature type="coiled-coil region" evidence="11">
    <location>
        <begin position="189"/>
        <end position="227"/>
    </location>
</feature>
<dbReference type="Pfam" id="PF13920">
    <property type="entry name" value="zf-C3HC4_3"/>
    <property type="match status" value="1"/>
</dbReference>
<evidence type="ECO:0000256" key="1">
    <source>
        <dbReference type="ARBA" id="ARBA00000900"/>
    </source>
</evidence>
<dbReference type="OrthoDB" id="1920064at2759"/>
<evidence type="ECO:0000256" key="7">
    <source>
        <dbReference type="ARBA" id="ARBA00022786"/>
    </source>
</evidence>
<dbReference type="InterPro" id="IPR013083">
    <property type="entry name" value="Znf_RING/FYVE/PHD"/>
</dbReference>
<protein>
    <recommendedName>
        <fullName evidence="3">RING-type E3 ubiquitin transferase</fullName>
        <ecNumber evidence="3">2.3.2.27</ecNumber>
    </recommendedName>
</protein>
<keyword evidence="7" id="KW-0833">Ubl conjugation pathway</keyword>
<organism evidence="13 14">
    <name type="scientific">Aphis glycines</name>
    <name type="common">Soybean aphid</name>
    <dbReference type="NCBI Taxonomy" id="307491"/>
    <lineage>
        <taxon>Eukaryota</taxon>
        <taxon>Metazoa</taxon>
        <taxon>Ecdysozoa</taxon>
        <taxon>Arthropoda</taxon>
        <taxon>Hexapoda</taxon>
        <taxon>Insecta</taxon>
        <taxon>Pterygota</taxon>
        <taxon>Neoptera</taxon>
        <taxon>Paraneoptera</taxon>
        <taxon>Hemiptera</taxon>
        <taxon>Sternorrhyncha</taxon>
        <taxon>Aphidomorpha</taxon>
        <taxon>Aphidoidea</taxon>
        <taxon>Aphididae</taxon>
        <taxon>Aphidini</taxon>
        <taxon>Aphis</taxon>
        <taxon>Aphis</taxon>
    </lineage>
</organism>
<comment type="caution">
    <text evidence="13">The sequence shown here is derived from an EMBL/GenBank/DDBJ whole genome shotgun (WGS) entry which is preliminary data.</text>
</comment>
<feature type="domain" description="RING-type" evidence="12">
    <location>
        <begin position="17"/>
        <end position="56"/>
    </location>
</feature>
<dbReference type="CDD" id="cd22249">
    <property type="entry name" value="UDM1_RNF168_RNF169-like"/>
    <property type="match status" value="1"/>
</dbReference>
<evidence type="ECO:0000256" key="5">
    <source>
        <dbReference type="ARBA" id="ARBA00022763"/>
    </source>
</evidence>
<gene>
    <name evidence="13" type="ORF">AGLY_002888</name>
</gene>
<reference evidence="13 14" key="1">
    <citation type="submission" date="2019-08" db="EMBL/GenBank/DDBJ databases">
        <title>The genome of the soybean aphid Biotype 1, its phylome, world population structure and adaptation to the North American continent.</title>
        <authorList>
            <person name="Giordano R."/>
            <person name="Donthu R.K."/>
            <person name="Hernandez A.G."/>
            <person name="Wright C.L."/>
            <person name="Zimin A.V."/>
        </authorList>
    </citation>
    <scope>NUCLEOTIDE SEQUENCE [LARGE SCALE GENOMIC DNA]</scope>
    <source>
        <tissue evidence="13">Whole aphids</tissue>
    </source>
</reference>
<name>A0A6G0U1Y5_APHGL</name>
<dbReference type="EMBL" id="VYZN01000009">
    <property type="protein sequence ID" value="KAE9542977.1"/>
    <property type="molecule type" value="Genomic_DNA"/>
</dbReference>
<dbReference type="GO" id="GO:0061630">
    <property type="term" value="F:ubiquitin protein ligase activity"/>
    <property type="evidence" value="ECO:0007669"/>
    <property type="project" value="UniProtKB-EC"/>
</dbReference>
<dbReference type="InterPro" id="IPR051657">
    <property type="entry name" value="RNF168/RNF169_E3_ubiq-ligase"/>
</dbReference>
<comment type="catalytic activity">
    <reaction evidence="1">
        <text>S-ubiquitinyl-[E2 ubiquitin-conjugating enzyme]-L-cysteine + [acceptor protein]-L-lysine = [E2 ubiquitin-conjugating enzyme]-L-cysteine + N(6)-ubiquitinyl-[acceptor protein]-L-lysine.</text>
        <dbReference type="EC" id="2.3.2.27"/>
    </reaction>
</comment>
<dbReference type="GO" id="GO:0008270">
    <property type="term" value="F:zinc ion binding"/>
    <property type="evidence" value="ECO:0007669"/>
    <property type="project" value="UniProtKB-KW"/>
</dbReference>
<evidence type="ECO:0000256" key="4">
    <source>
        <dbReference type="ARBA" id="ARBA00022679"/>
    </source>
</evidence>
<evidence type="ECO:0000313" key="14">
    <source>
        <dbReference type="Proteomes" id="UP000475862"/>
    </source>
</evidence>
<keyword evidence="5" id="KW-0227">DNA damage</keyword>
<dbReference type="GO" id="GO:0031491">
    <property type="term" value="F:nucleosome binding"/>
    <property type="evidence" value="ECO:0007669"/>
    <property type="project" value="TreeGrafter"/>
</dbReference>
<dbReference type="SMART" id="SM00184">
    <property type="entry name" value="RING"/>
    <property type="match status" value="1"/>
</dbReference>
<keyword evidence="11" id="KW-0175">Coiled coil</keyword>
<evidence type="ECO:0000256" key="9">
    <source>
        <dbReference type="ARBA" id="ARBA00023242"/>
    </source>
</evidence>
<keyword evidence="8" id="KW-0862">Zinc</keyword>
<evidence type="ECO:0000313" key="13">
    <source>
        <dbReference type="EMBL" id="KAE9542977.1"/>
    </source>
</evidence>
<evidence type="ECO:0000256" key="10">
    <source>
        <dbReference type="PROSITE-ProRule" id="PRU00175"/>
    </source>
</evidence>
<dbReference type="GO" id="GO:0005634">
    <property type="term" value="C:nucleus"/>
    <property type="evidence" value="ECO:0007669"/>
    <property type="project" value="UniProtKB-SubCell"/>
</dbReference>
<evidence type="ECO:0000256" key="2">
    <source>
        <dbReference type="ARBA" id="ARBA00004123"/>
    </source>
</evidence>
<accession>A0A6G0U1Y5</accession>
<keyword evidence="14" id="KW-1185">Reference proteome</keyword>
<dbReference type="AlphaFoldDB" id="A0A6G0U1Y5"/>
<evidence type="ECO:0000256" key="3">
    <source>
        <dbReference type="ARBA" id="ARBA00012483"/>
    </source>
</evidence>